<sequence>MAHYLVQASYTSGAWAAQIKNPQNRIEQVGKMFASKGVKFLSGYYSFGEFDLCLILEGPDNVSAASALIATAAGGAISKIQTTVLMTPEEGLEAIKAAGSVEYRPPGA</sequence>
<gene>
    <name evidence="1" type="ORF">METZ01_LOCUS65852</name>
</gene>
<reference evidence="1" key="1">
    <citation type="submission" date="2018-05" db="EMBL/GenBank/DDBJ databases">
        <authorList>
            <person name="Lanie J.A."/>
            <person name="Ng W.-L."/>
            <person name="Kazmierczak K.M."/>
            <person name="Andrzejewski T.M."/>
            <person name="Davidsen T.M."/>
            <person name="Wayne K.J."/>
            <person name="Tettelin H."/>
            <person name="Glass J.I."/>
            <person name="Rusch D."/>
            <person name="Podicherti R."/>
            <person name="Tsui H.-C.T."/>
            <person name="Winkler M.E."/>
        </authorList>
    </citation>
    <scope>NUCLEOTIDE SEQUENCE</scope>
</reference>
<protein>
    <recommendedName>
        <fullName evidence="2">GYD domain-containing protein</fullName>
    </recommendedName>
</protein>
<dbReference type="EMBL" id="UINC01004257">
    <property type="protein sequence ID" value="SVA12998.1"/>
    <property type="molecule type" value="Genomic_DNA"/>
</dbReference>
<proteinExistence type="predicted"/>
<dbReference type="AlphaFoldDB" id="A0A381TBM2"/>
<evidence type="ECO:0008006" key="2">
    <source>
        <dbReference type="Google" id="ProtNLM"/>
    </source>
</evidence>
<dbReference type="Pfam" id="PF08734">
    <property type="entry name" value="GYD"/>
    <property type="match status" value="1"/>
</dbReference>
<accession>A0A381TBM2</accession>
<name>A0A381TBM2_9ZZZZ</name>
<organism evidence="1">
    <name type="scientific">marine metagenome</name>
    <dbReference type="NCBI Taxonomy" id="408172"/>
    <lineage>
        <taxon>unclassified sequences</taxon>
        <taxon>metagenomes</taxon>
        <taxon>ecological metagenomes</taxon>
    </lineage>
</organism>
<evidence type="ECO:0000313" key="1">
    <source>
        <dbReference type="EMBL" id="SVA12998.1"/>
    </source>
</evidence>
<dbReference type="InterPro" id="IPR014845">
    <property type="entry name" value="GYD/TTHA1554"/>
</dbReference>